<evidence type="ECO:0008006" key="4">
    <source>
        <dbReference type="Google" id="ProtNLM"/>
    </source>
</evidence>
<dbReference type="GeneID" id="67009307"/>
<evidence type="ECO:0000313" key="2">
    <source>
        <dbReference type="EMBL" id="GIJ91725.1"/>
    </source>
</evidence>
<evidence type="ECO:0000313" key="3">
    <source>
        <dbReference type="Proteomes" id="UP001043456"/>
    </source>
</evidence>
<comment type="caution">
    <text evidence="2">The sequence shown here is derived from an EMBL/GenBank/DDBJ whole genome shotgun (WGS) entry which is preliminary data.</text>
</comment>
<name>A0A9P3BLW6_9EURO</name>
<sequence>MKFTLLTPALLILSVDPLSVVAHPNPNPPTVLRKCMPLLSDIGEDEAWFIANLQCNYACQKNGFNGGGCDRAAYECHCS</sequence>
<feature type="chain" id="PRO_5040444553" description="Invertebrate defensins family profile domain-containing protein" evidence="1">
    <location>
        <begin position="23"/>
        <end position="79"/>
    </location>
</feature>
<gene>
    <name evidence="2" type="ORF">Asppvi_010697</name>
</gene>
<organism evidence="2 3">
    <name type="scientific">Aspergillus pseudoviridinutans</name>
    <dbReference type="NCBI Taxonomy" id="1517512"/>
    <lineage>
        <taxon>Eukaryota</taxon>
        <taxon>Fungi</taxon>
        <taxon>Dikarya</taxon>
        <taxon>Ascomycota</taxon>
        <taxon>Pezizomycotina</taxon>
        <taxon>Eurotiomycetes</taxon>
        <taxon>Eurotiomycetidae</taxon>
        <taxon>Eurotiales</taxon>
        <taxon>Aspergillaceae</taxon>
        <taxon>Aspergillus</taxon>
        <taxon>Aspergillus subgen. Fumigati</taxon>
    </lineage>
</organism>
<dbReference type="OrthoDB" id="4482742at2759"/>
<dbReference type="AlphaFoldDB" id="A0A9P3BLW6"/>
<reference evidence="2 3" key="1">
    <citation type="submission" date="2018-10" db="EMBL/GenBank/DDBJ databases">
        <title>Pan-genome distribution and transcriptional activeness of fungal secondary metabolism genes in Aspergillus section Fumigati.</title>
        <authorList>
            <person name="Takahashi H."/>
            <person name="Umemura M."/>
            <person name="Ninomiya A."/>
            <person name="Kusuya Y."/>
            <person name="Urayama S."/>
            <person name="Shimizu M."/>
            <person name="Watanabe A."/>
            <person name="Kamei K."/>
            <person name="Yaguchi T."/>
            <person name="Hagiwara D."/>
        </authorList>
    </citation>
    <scope>NUCLEOTIDE SEQUENCE [LARGE SCALE GENOMIC DNA]</scope>
    <source>
        <strain evidence="2 3">IFM 55266</strain>
    </source>
</reference>
<evidence type="ECO:0000256" key="1">
    <source>
        <dbReference type="SAM" id="SignalP"/>
    </source>
</evidence>
<keyword evidence="3" id="KW-1185">Reference proteome</keyword>
<dbReference type="Proteomes" id="UP001043456">
    <property type="component" value="Unassembled WGS sequence"/>
</dbReference>
<keyword evidence="1" id="KW-0732">Signal</keyword>
<accession>A0A9P3BLW6</accession>
<dbReference type="EMBL" id="BHVY01000008">
    <property type="protein sequence ID" value="GIJ91725.1"/>
    <property type="molecule type" value="Genomic_DNA"/>
</dbReference>
<proteinExistence type="predicted"/>
<feature type="signal peptide" evidence="1">
    <location>
        <begin position="1"/>
        <end position="22"/>
    </location>
</feature>
<protein>
    <recommendedName>
        <fullName evidence="4">Invertebrate defensins family profile domain-containing protein</fullName>
    </recommendedName>
</protein>
<dbReference type="RefSeq" id="XP_043162471.1">
    <property type="nucleotide sequence ID" value="XM_043306536.1"/>
</dbReference>